<evidence type="ECO:0000313" key="1">
    <source>
        <dbReference type="EMBL" id="ADD96429.1"/>
    </source>
</evidence>
<name>D6PL28_9ZZZZ</name>
<evidence type="ECO:0008006" key="2">
    <source>
        <dbReference type="Google" id="ProtNLM"/>
    </source>
</evidence>
<dbReference type="AlphaFoldDB" id="D6PL28"/>
<organism evidence="1">
    <name type="scientific">uncultured organism MedDCM-OCT-S09-C426</name>
    <dbReference type="NCBI Taxonomy" id="743650"/>
    <lineage>
        <taxon>unclassified sequences</taxon>
        <taxon>environmental samples</taxon>
    </lineage>
</organism>
<proteinExistence type="predicted"/>
<sequence>MKSYKYICGNAFKSLCKYSVGKYTGPHQHDFVVNVNSQENNRVFVKTEYLANFFHYFNLDFEFEIITHNSDITIDDKFKKFLDDERVLKWYGQNIEISHPKINSIPIGIANPKWAHGNQEILNKIASEKIEKDNLIYVNFDVNTNYIERSTCLEETGLSLSEKVDYESYLREVARSHFILSPNGNGIDCHKHWEAFYLNTVPVVTNSMNIQHHKHLPFLVLKEWKDFKESDVSESKYRSLMKDFNNKNLLFENYSKELGWIK</sequence>
<dbReference type="EMBL" id="GU943139">
    <property type="protein sequence ID" value="ADD96429.1"/>
    <property type="molecule type" value="Genomic_DNA"/>
</dbReference>
<protein>
    <recommendedName>
        <fullName evidence="2">Exostosin GT47 domain-containing protein</fullName>
    </recommendedName>
</protein>
<reference evidence="1" key="1">
    <citation type="journal article" date="2010" name="ISME J.">
        <title>Metagenome of the Mediterranean deep chlorophyll maximum studied by direct and fosmid library 454 pyrosequencing.</title>
        <authorList>
            <person name="Ghai R."/>
            <person name="Martin-Cuadrado A.B."/>
            <person name="Molto A.G."/>
            <person name="Heredia I.G."/>
            <person name="Cabrera R."/>
            <person name="Martin J."/>
            <person name="Verdu M."/>
            <person name="Deschamps P."/>
            <person name="Moreira D."/>
            <person name="Lopez-Garcia P."/>
            <person name="Mira A."/>
            <person name="Rodriguez-Valera F."/>
        </authorList>
    </citation>
    <scope>NUCLEOTIDE SEQUENCE</scope>
</reference>
<accession>D6PL28</accession>